<dbReference type="Gramene" id="KVF92774">
    <property type="protein sequence ID" value="KVF92774"/>
    <property type="gene ID" value="Ccrd_026617"/>
</dbReference>
<organism evidence="1 2">
    <name type="scientific">Cynara cardunculus var. scolymus</name>
    <name type="common">Globe artichoke</name>
    <name type="synonym">Cynara scolymus</name>
    <dbReference type="NCBI Taxonomy" id="59895"/>
    <lineage>
        <taxon>Eukaryota</taxon>
        <taxon>Viridiplantae</taxon>
        <taxon>Streptophyta</taxon>
        <taxon>Embryophyta</taxon>
        <taxon>Tracheophyta</taxon>
        <taxon>Spermatophyta</taxon>
        <taxon>Magnoliopsida</taxon>
        <taxon>eudicotyledons</taxon>
        <taxon>Gunneridae</taxon>
        <taxon>Pentapetalae</taxon>
        <taxon>asterids</taxon>
        <taxon>campanulids</taxon>
        <taxon>Asterales</taxon>
        <taxon>Asteraceae</taxon>
        <taxon>Carduoideae</taxon>
        <taxon>Cardueae</taxon>
        <taxon>Carduinae</taxon>
        <taxon>Cynara</taxon>
    </lineage>
</organism>
<sequence length="34" mass="3790">MDTIVLLPSFLKLFREAKGHSNSTKQSCSSLFGF</sequence>
<dbReference type="Proteomes" id="UP000243975">
    <property type="component" value="Unassembled WGS sequence"/>
</dbReference>
<comment type="caution">
    <text evidence="1">The sequence shown here is derived from an EMBL/GenBank/DDBJ whole genome shotgun (WGS) entry which is preliminary data.</text>
</comment>
<accession>A0A118GG61</accession>
<dbReference type="AlphaFoldDB" id="A0A118GG61"/>
<name>A0A118GG61_CYNCS</name>
<evidence type="ECO:0000313" key="2">
    <source>
        <dbReference type="Proteomes" id="UP000243975"/>
    </source>
</evidence>
<protein>
    <submittedName>
        <fullName evidence="1">Uncharacterized protein</fullName>
    </submittedName>
</protein>
<dbReference type="EMBL" id="LEKV01008862">
    <property type="protein sequence ID" value="KVF92774.1"/>
    <property type="molecule type" value="Genomic_DNA"/>
</dbReference>
<keyword evidence="2" id="KW-1185">Reference proteome</keyword>
<proteinExistence type="predicted"/>
<reference evidence="1 2" key="1">
    <citation type="journal article" date="2016" name="Sci. Rep.">
        <title>The genome sequence of the outbreeding globe artichoke constructed de novo incorporating a phase-aware low-pass sequencing strategy of F1 progeny.</title>
        <authorList>
            <person name="Scaglione D."/>
            <person name="Reyes-Chin-Wo S."/>
            <person name="Acquadro A."/>
            <person name="Froenicke L."/>
            <person name="Portis E."/>
            <person name="Beitel C."/>
            <person name="Tirone M."/>
            <person name="Mauro R."/>
            <person name="Lo Monaco A."/>
            <person name="Mauromicale G."/>
            <person name="Faccioli P."/>
            <person name="Cattivelli L."/>
            <person name="Rieseberg L."/>
            <person name="Michelmore R."/>
            <person name="Lanteri S."/>
        </authorList>
    </citation>
    <scope>NUCLEOTIDE SEQUENCE [LARGE SCALE GENOMIC DNA]</scope>
    <source>
        <strain evidence="1">2C</strain>
    </source>
</reference>
<gene>
    <name evidence="1" type="ORF">Ccrd_026617</name>
</gene>
<evidence type="ECO:0000313" key="1">
    <source>
        <dbReference type="EMBL" id="KVF92774.1"/>
    </source>
</evidence>